<organism evidence="1 2">
    <name type="scientific">Trichostrongylus colubriformis</name>
    <name type="common">Black scour worm</name>
    <dbReference type="NCBI Taxonomy" id="6319"/>
    <lineage>
        <taxon>Eukaryota</taxon>
        <taxon>Metazoa</taxon>
        <taxon>Ecdysozoa</taxon>
        <taxon>Nematoda</taxon>
        <taxon>Chromadorea</taxon>
        <taxon>Rhabditida</taxon>
        <taxon>Rhabditina</taxon>
        <taxon>Rhabditomorpha</taxon>
        <taxon>Strongyloidea</taxon>
        <taxon>Trichostrongylidae</taxon>
        <taxon>Trichostrongylus</taxon>
    </lineage>
</organism>
<name>A0AAN8IQN6_TRICO</name>
<gene>
    <name evidence="1" type="ORF">GCK32_020921</name>
</gene>
<comment type="caution">
    <text evidence="1">The sequence shown here is derived from an EMBL/GenBank/DDBJ whole genome shotgun (WGS) entry which is preliminary data.</text>
</comment>
<dbReference type="Proteomes" id="UP001331761">
    <property type="component" value="Unassembled WGS sequence"/>
</dbReference>
<dbReference type="InterPro" id="IPR029058">
    <property type="entry name" value="AB_hydrolase_fold"/>
</dbReference>
<sequence>MVRTGRMAPFDRGPGSSMKWHGQQNMVFSQTLPVEYDMNHIHSHTYLFYSDYDWLASAVDVEQFLTPALPKTSVKFARILKEFNHDDSLWGLRARKEIYDPITDIIKIDTRRIQEHLQTYFRGKCSLLPSSNFESYVFQQAKRYYCRNLGNLNEGQYHLGLRLTCT</sequence>
<dbReference type="PANTHER" id="PTHR11005">
    <property type="entry name" value="LYSOSOMAL ACID LIPASE-RELATED"/>
    <property type="match status" value="1"/>
</dbReference>
<evidence type="ECO:0000313" key="2">
    <source>
        <dbReference type="Proteomes" id="UP001331761"/>
    </source>
</evidence>
<accession>A0AAN8IQN6</accession>
<reference evidence="1 2" key="1">
    <citation type="submission" date="2019-10" db="EMBL/GenBank/DDBJ databases">
        <title>Assembly and Annotation for the nematode Trichostrongylus colubriformis.</title>
        <authorList>
            <person name="Martin J."/>
        </authorList>
    </citation>
    <scope>NUCLEOTIDE SEQUENCE [LARGE SCALE GENOMIC DNA]</scope>
    <source>
        <strain evidence="1">G859</strain>
        <tissue evidence="1">Whole worm</tissue>
    </source>
</reference>
<dbReference type="AlphaFoldDB" id="A0AAN8IQN6"/>
<keyword evidence="2" id="KW-1185">Reference proteome</keyword>
<dbReference type="Gene3D" id="3.40.50.1820">
    <property type="entry name" value="alpha/beta hydrolase"/>
    <property type="match status" value="1"/>
</dbReference>
<protein>
    <submittedName>
        <fullName evidence="1">Uncharacterized protein</fullName>
    </submittedName>
</protein>
<dbReference type="EMBL" id="WIXE01008034">
    <property type="protein sequence ID" value="KAK5979743.1"/>
    <property type="molecule type" value="Genomic_DNA"/>
</dbReference>
<proteinExistence type="predicted"/>
<evidence type="ECO:0000313" key="1">
    <source>
        <dbReference type="EMBL" id="KAK5979743.1"/>
    </source>
</evidence>